<sequence>MSAIDSAALRAVVRRAARLPHLARAYAAIDLSGDFAFASVPEMTREDVTAAARQARRVESGRAVPAYLFTSGGSTAEPKLAWIPAGLHLPEIEAHWRPIRATDTVANLAMPGRLWSAHLFYNRLAERAGAGVIGLGHVEERELDPWLDFLAQAGTTVLVGTPGQLATVLRRCADLAHPLIEQLRAGIWFGESCGPDLLELCRAATPALELYGNYGSTETWVIGHNGPGCDPDSFHVLPHQHVEVVDSAVLVTTTHPATIGPVIRYRVGDRGAWVQCRCGRGRALRILGREGTLVKLAGTLVDPAELVRVAAGMPGVQAAQGVLRQTAAGETEALELRLVAPAGPDLSAVRQRVLDSHIDLRFGLRGSEEHALPVVVVDRLETVARTAKTPIVLRRRGDS</sequence>
<accession>F5XM05</accession>
<dbReference type="Gene3D" id="3.40.50.12780">
    <property type="entry name" value="N-terminal domain of ligase-like"/>
    <property type="match status" value="1"/>
</dbReference>
<dbReference type="STRING" id="1032480.MLP_08700"/>
<reference evidence="2 3" key="1">
    <citation type="submission" date="2011-05" db="EMBL/GenBank/DDBJ databases">
        <title>Whole genome sequence of Microlunatus phosphovorus NM-1.</title>
        <authorList>
            <person name="Hosoyama A."/>
            <person name="Sasaki K."/>
            <person name="Harada T."/>
            <person name="Igarashi R."/>
            <person name="Kawakoshi A."/>
            <person name="Sasagawa M."/>
            <person name="Fukada J."/>
            <person name="Nakamura S."/>
            <person name="Katano Y."/>
            <person name="Hanada S."/>
            <person name="Kamagata Y."/>
            <person name="Nakamura N."/>
            <person name="Yamazaki S."/>
            <person name="Fujita N."/>
        </authorList>
    </citation>
    <scope>NUCLEOTIDE SEQUENCE [LARGE SCALE GENOMIC DNA]</scope>
    <source>
        <strain evidence="3">ATCC 700054 / DSM 10555 / JCM 9379 / NBRC 101784 / NCIMB 13414 / VKM Ac-1990 / NM-1</strain>
    </source>
</reference>
<evidence type="ECO:0000313" key="3">
    <source>
        <dbReference type="Proteomes" id="UP000007947"/>
    </source>
</evidence>
<dbReference type="eggNOG" id="COG1541">
    <property type="taxonomic scope" value="Bacteria"/>
</dbReference>
<gene>
    <name evidence="2" type="ordered locus">MLP_08700</name>
</gene>
<keyword evidence="3" id="KW-1185">Reference proteome</keyword>
<dbReference type="InterPro" id="IPR000873">
    <property type="entry name" value="AMP-dep_synth/lig_dom"/>
</dbReference>
<dbReference type="KEGG" id="mph:MLP_08700"/>
<dbReference type="Proteomes" id="UP000007947">
    <property type="component" value="Chromosome"/>
</dbReference>
<dbReference type="OrthoDB" id="580775at2"/>
<dbReference type="HOGENOM" id="CLU_677630_0_0_11"/>
<dbReference type="PANTHER" id="PTHR43845:SF1">
    <property type="entry name" value="BLR5969 PROTEIN"/>
    <property type="match status" value="1"/>
</dbReference>
<organism evidence="2 3">
    <name type="scientific">Microlunatus phosphovorus (strain ATCC 700054 / DSM 10555 / JCM 9379 / NBRC 101784 / NCIMB 13414 / VKM Ac-1990 / NM-1)</name>
    <dbReference type="NCBI Taxonomy" id="1032480"/>
    <lineage>
        <taxon>Bacteria</taxon>
        <taxon>Bacillati</taxon>
        <taxon>Actinomycetota</taxon>
        <taxon>Actinomycetes</taxon>
        <taxon>Propionibacteriales</taxon>
        <taxon>Propionibacteriaceae</taxon>
        <taxon>Microlunatus</taxon>
    </lineage>
</organism>
<dbReference type="Pfam" id="PF00501">
    <property type="entry name" value="AMP-binding"/>
    <property type="match status" value="1"/>
</dbReference>
<protein>
    <recommendedName>
        <fullName evidence="1">AMP-dependent synthetase/ligase domain-containing protein</fullName>
    </recommendedName>
</protein>
<dbReference type="SUPFAM" id="SSF56801">
    <property type="entry name" value="Acetyl-CoA synthetase-like"/>
    <property type="match status" value="1"/>
</dbReference>
<dbReference type="PANTHER" id="PTHR43845">
    <property type="entry name" value="BLR5969 PROTEIN"/>
    <property type="match status" value="1"/>
</dbReference>
<feature type="domain" description="AMP-dependent synthetase/ligase" evidence="1">
    <location>
        <begin position="54"/>
        <end position="247"/>
    </location>
</feature>
<evidence type="ECO:0000313" key="2">
    <source>
        <dbReference type="EMBL" id="BAK33884.1"/>
    </source>
</evidence>
<proteinExistence type="predicted"/>
<dbReference type="RefSeq" id="WP_013861769.1">
    <property type="nucleotide sequence ID" value="NC_015635.1"/>
</dbReference>
<dbReference type="AlphaFoldDB" id="F5XM05"/>
<evidence type="ECO:0000259" key="1">
    <source>
        <dbReference type="Pfam" id="PF00501"/>
    </source>
</evidence>
<dbReference type="EMBL" id="AP012204">
    <property type="protein sequence ID" value="BAK33884.1"/>
    <property type="molecule type" value="Genomic_DNA"/>
</dbReference>
<dbReference type="InterPro" id="IPR042099">
    <property type="entry name" value="ANL_N_sf"/>
</dbReference>
<name>F5XM05_MICPN</name>